<dbReference type="Proteomes" id="UP000465221">
    <property type="component" value="Unassembled WGS sequence"/>
</dbReference>
<dbReference type="AlphaFoldDB" id="A0A8H3XQD2"/>
<comment type="caution">
    <text evidence="1">The sequence shown here is derived from an EMBL/GenBank/DDBJ whole genome shotgun (WGS) entry which is preliminary data.</text>
</comment>
<accession>A0A8H3XQD2</accession>
<evidence type="ECO:0000313" key="1">
    <source>
        <dbReference type="EMBL" id="GFF56457.1"/>
    </source>
</evidence>
<name>A0A8H3XQD2_9EURO</name>
<protein>
    <submittedName>
        <fullName evidence="1">Uncharacterized protein</fullName>
    </submittedName>
</protein>
<gene>
    <name evidence="1" type="ORF">IFM46972_10520</name>
</gene>
<sequence length="259" mass="29747">MSWDTENSHSVKQTSFRTPWGVRYFKRVEERRSHDSSNQGATSFPESITQLTKPPWYPASSYSSCKAHYPLLYEKLKLPKAARKNFNEWKASVRELPPGTRPALPPQELTFSELRAMTDKRGQFLVLSCCLQPSYPNFELTCTTEFTEWHKERNRMVPIDARGASAVITTTANTWRILIEQTGWNSDYLRAVWGSDTLDALEEVKAVRKGDSAVASTAGGFDKKITVSAEYEVDRIWSKTKGFYSVEIYIPKKRTYRHI</sequence>
<organism evidence="1 2">
    <name type="scientific">Aspergillus udagawae</name>
    <dbReference type="NCBI Taxonomy" id="91492"/>
    <lineage>
        <taxon>Eukaryota</taxon>
        <taxon>Fungi</taxon>
        <taxon>Dikarya</taxon>
        <taxon>Ascomycota</taxon>
        <taxon>Pezizomycotina</taxon>
        <taxon>Eurotiomycetes</taxon>
        <taxon>Eurotiomycetidae</taxon>
        <taxon>Eurotiales</taxon>
        <taxon>Aspergillaceae</taxon>
        <taxon>Aspergillus</taxon>
        <taxon>Aspergillus subgen. Fumigati</taxon>
    </lineage>
</organism>
<proteinExistence type="predicted"/>
<evidence type="ECO:0000313" key="2">
    <source>
        <dbReference type="Proteomes" id="UP000465221"/>
    </source>
</evidence>
<dbReference type="EMBL" id="BLKC01000136">
    <property type="protein sequence ID" value="GFF56457.1"/>
    <property type="molecule type" value="Genomic_DNA"/>
</dbReference>
<reference evidence="1 2" key="1">
    <citation type="submission" date="2020-01" db="EMBL/GenBank/DDBJ databases">
        <title>Draft genome sequence of Aspergillus udagawae IFM 46972.</title>
        <authorList>
            <person name="Takahashi H."/>
            <person name="Yaguchi T."/>
        </authorList>
    </citation>
    <scope>NUCLEOTIDE SEQUENCE [LARGE SCALE GENOMIC DNA]</scope>
    <source>
        <strain evidence="1 2">IFM 46972</strain>
    </source>
</reference>